<reference evidence="1 3" key="1">
    <citation type="submission" date="2020-06" db="EMBL/GenBank/DDBJ databases">
        <title>Anoxygenic phototrophic Chloroflexota member uses a Type I reaction center.</title>
        <authorList>
            <person name="Tsuji J.M."/>
            <person name="Shaw N.A."/>
            <person name="Nagashima S."/>
            <person name="Venkiteswaran J."/>
            <person name="Schiff S.L."/>
            <person name="Hanada S."/>
            <person name="Tank M."/>
            <person name="Neufeld J.D."/>
        </authorList>
    </citation>
    <scope>NUCLEOTIDE SEQUENCE [LARGE SCALE GENOMIC DNA]</scope>
    <source>
        <strain evidence="1">L227-S17</strain>
    </source>
</reference>
<dbReference type="Proteomes" id="UP000521676">
    <property type="component" value="Unassembled WGS sequence"/>
</dbReference>
<evidence type="ECO:0000313" key="3">
    <source>
        <dbReference type="Proteomes" id="UP000521676"/>
    </source>
</evidence>
<reference evidence="2" key="2">
    <citation type="journal article" date="2024" name="Nature">
        <title>Anoxygenic phototroph of the Chloroflexota uses a type I reaction centre.</title>
        <authorList>
            <person name="Tsuji J.M."/>
            <person name="Shaw N.A."/>
            <person name="Nagashima S."/>
            <person name="Venkiteswaran J.J."/>
            <person name="Schiff S.L."/>
            <person name="Watanabe T."/>
            <person name="Fukui M."/>
            <person name="Hanada S."/>
            <person name="Tank M."/>
            <person name="Neufeld J.D."/>
        </authorList>
    </citation>
    <scope>NUCLEOTIDE SEQUENCE</scope>
    <source>
        <strain evidence="2">L227-S17</strain>
    </source>
</reference>
<evidence type="ECO:0000313" key="4">
    <source>
        <dbReference type="Proteomes" id="UP001431572"/>
    </source>
</evidence>
<dbReference type="Proteomes" id="UP001431572">
    <property type="component" value="Chromosome 1"/>
</dbReference>
<accession>A0A8T7LWK0</accession>
<evidence type="ECO:0008006" key="5">
    <source>
        <dbReference type="Google" id="ProtNLM"/>
    </source>
</evidence>
<dbReference type="EMBL" id="CP128399">
    <property type="protein sequence ID" value="WJW66472.1"/>
    <property type="molecule type" value="Genomic_DNA"/>
</dbReference>
<protein>
    <recommendedName>
        <fullName evidence="5">HD domain-containing protein</fullName>
    </recommendedName>
</protein>
<organism evidence="1 3">
    <name type="scientific">Candidatus Chlorohelix allophototropha</name>
    <dbReference type="NCBI Taxonomy" id="3003348"/>
    <lineage>
        <taxon>Bacteria</taxon>
        <taxon>Bacillati</taxon>
        <taxon>Chloroflexota</taxon>
        <taxon>Chloroflexia</taxon>
        <taxon>Candidatus Chloroheliales</taxon>
        <taxon>Candidatus Chloroheliaceae</taxon>
        <taxon>Candidatus Chlorohelix</taxon>
    </lineage>
</organism>
<keyword evidence="4" id="KW-1185">Reference proteome</keyword>
<sequence>MDVRYRCKQLLMALRARPFNQAESEFVHQILSEKQATLFFALPLYEQHHAYRVCRMLWEEGHQTDTALLQAALLHDLGKRDPLSGRYISLWDKILVVALKKIGGKPLLYKVAKPDPSSWLYVFWLQARHEQRSAELAEAVGSLPRVVALIAGRVPDNDPAFTALKGADDAN</sequence>
<dbReference type="Gene3D" id="1.10.3210.10">
    <property type="entry name" value="Hypothetical protein af1432"/>
    <property type="match status" value="1"/>
</dbReference>
<dbReference type="RefSeq" id="WP_341468359.1">
    <property type="nucleotide sequence ID" value="NZ_CP128399.1"/>
</dbReference>
<dbReference type="EMBL" id="JACATZ010000001">
    <property type="protein sequence ID" value="NWJ44582.1"/>
    <property type="molecule type" value="Genomic_DNA"/>
</dbReference>
<gene>
    <name evidence="1" type="ORF">HXX08_01770</name>
    <name evidence="2" type="ORF">OZ401_002274</name>
</gene>
<proteinExistence type="predicted"/>
<name>A0A8T7LWK0_9CHLR</name>
<evidence type="ECO:0000313" key="2">
    <source>
        <dbReference type="EMBL" id="WJW66472.1"/>
    </source>
</evidence>
<evidence type="ECO:0000313" key="1">
    <source>
        <dbReference type="EMBL" id="NWJ44582.1"/>
    </source>
</evidence>
<dbReference type="AlphaFoldDB" id="A0A8T7LWK0"/>
<dbReference type="SUPFAM" id="SSF109604">
    <property type="entry name" value="HD-domain/PDEase-like"/>
    <property type="match status" value="1"/>
</dbReference>